<name>A0ABD1RZM7_9LAMI</name>
<proteinExistence type="predicted"/>
<keyword evidence="2" id="KW-1185">Reference proteome</keyword>
<dbReference type="Proteomes" id="UP001604336">
    <property type="component" value="Unassembled WGS sequence"/>
</dbReference>
<comment type="caution">
    <text evidence="1">The sequence shown here is derived from an EMBL/GenBank/DDBJ whole genome shotgun (WGS) entry which is preliminary data.</text>
</comment>
<accession>A0ABD1RZM7</accession>
<gene>
    <name evidence="1" type="ORF">Adt_28042</name>
</gene>
<reference evidence="2" key="1">
    <citation type="submission" date="2024-07" db="EMBL/GenBank/DDBJ databases">
        <title>Two chromosome-level genome assemblies of Korean endemic species Abeliophyllum distichum and Forsythia ovata (Oleaceae).</title>
        <authorList>
            <person name="Jang H."/>
        </authorList>
    </citation>
    <scope>NUCLEOTIDE SEQUENCE [LARGE SCALE GENOMIC DNA]</scope>
</reference>
<sequence>MEDNQVQDQLHVDEINNLAPIARLVVVNERDILMSEYMMPPIVENQFNIVYLPYGHDNFQLRPDVINLFSNNLLFYGMTDENSHYHISRFDEYYRNFKYHGVNEKDNFHEAWKIFKQLLRKCPSRGFSLAAQNHYVYSELAPTSRSSVDSATGGSIQNRSIGDLYDLYETMSEQFIMWPKRGLQKKATGIHEVDTISLVLAKIDALPK</sequence>
<dbReference type="EMBL" id="JBFOLK010000008">
    <property type="protein sequence ID" value="KAL2492414.1"/>
    <property type="molecule type" value="Genomic_DNA"/>
</dbReference>
<evidence type="ECO:0000313" key="2">
    <source>
        <dbReference type="Proteomes" id="UP001604336"/>
    </source>
</evidence>
<organism evidence="1 2">
    <name type="scientific">Abeliophyllum distichum</name>
    <dbReference type="NCBI Taxonomy" id="126358"/>
    <lineage>
        <taxon>Eukaryota</taxon>
        <taxon>Viridiplantae</taxon>
        <taxon>Streptophyta</taxon>
        <taxon>Embryophyta</taxon>
        <taxon>Tracheophyta</taxon>
        <taxon>Spermatophyta</taxon>
        <taxon>Magnoliopsida</taxon>
        <taxon>eudicotyledons</taxon>
        <taxon>Gunneridae</taxon>
        <taxon>Pentapetalae</taxon>
        <taxon>asterids</taxon>
        <taxon>lamiids</taxon>
        <taxon>Lamiales</taxon>
        <taxon>Oleaceae</taxon>
        <taxon>Forsythieae</taxon>
        <taxon>Abeliophyllum</taxon>
    </lineage>
</organism>
<protein>
    <submittedName>
        <fullName evidence="1">Retrovirus-related Pol polyprotein from transposon 17.6</fullName>
    </submittedName>
</protein>
<evidence type="ECO:0000313" key="1">
    <source>
        <dbReference type="EMBL" id="KAL2492414.1"/>
    </source>
</evidence>
<dbReference type="AlphaFoldDB" id="A0ABD1RZM7"/>